<dbReference type="Gene3D" id="3.20.20.70">
    <property type="entry name" value="Aldolase class I"/>
    <property type="match status" value="1"/>
</dbReference>
<feature type="domain" description="Radical SAM core" evidence="18">
    <location>
        <begin position="80"/>
        <end position="316"/>
    </location>
</feature>
<feature type="binding site" evidence="16">
    <location>
        <position position="98"/>
    </location>
    <ligand>
        <name>[4Fe-4S] cluster</name>
        <dbReference type="ChEBI" id="CHEBI:49883"/>
        <note>4Fe-4S-S-AdoMet</note>
    </ligand>
</feature>
<keyword evidence="12 16" id="KW-0408">Iron</keyword>
<feature type="binding site" evidence="16">
    <location>
        <position position="101"/>
    </location>
    <ligand>
        <name>[4Fe-4S] cluster</name>
        <dbReference type="ChEBI" id="CHEBI:49883"/>
        <note>4Fe-4S-S-AdoMet</note>
    </ligand>
</feature>
<evidence type="ECO:0000256" key="7">
    <source>
        <dbReference type="ARBA" id="ARBA00022220"/>
    </source>
</evidence>
<evidence type="ECO:0000256" key="17">
    <source>
        <dbReference type="PIRSR" id="PIRSR004762-2"/>
    </source>
</evidence>
<dbReference type="NCBIfam" id="TIGR03551">
    <property type="entry name" value="F420_cofH"/>
    <property type="match status" value="1"/>
</dbReference>
<feature type="binding site" evidence="17">
    <location>
        <position position="206"/>
    </location>
    <ligand>
        <name>S-adenosyl-L-methionine</name>
        <dbReference type="ChEBI" id="CHEBI:59789"/>
    </ligand>
</feature>
<evidence type="ECO:0000256" key="11">
    <source>
        <dbReference type="ARBA" id="ARBA00022723"/>
    </source>
</evidence>
<proteinExistence type="inferred from homology"/>
<dbReference type="Proteomes" id="UP000238701">
    <property type="component" value="Unassembled WGS sequence"/>
</dbReference>
<dbReference type="SMART" id="SM00729">
    <property type="entry name" value="Elp3"/>
    <property type="match status" value="1"/>
</dbReference>
<evidence type="ECO:0000256" key="4">
    <source>
        <dbReference type="ARBA" id="ARBA00010826"/>
    </source>
</evidence>
<keyword evidence="8 16" id="KW-0004">4Fe-4S</keyword>
<dbReference type="HAMAP" id="MF_01612">
    <property type="entry name" value="FO_synth_sub2"/>
    <property type="match status" value="1"/>
</dbReference>
<dbReference type="PROSITE" id="PS51918">
    <property type="entry name" value="RADICAL_SAM"/>
    <property type="match status" value="1"/>
</dbReference>
<comment type="catalytic activity">
    <reaction evidence="15">
        <text>5-amino-5-(4-hydroxybenzyl)-6-(D-ribitylimino)-5,6-dihydrouracil + S-adenosyl-L-methionine = 7,8-didemethyl-8-hydroxy-5-deazariboflavin + 5'-deoxyadenosine + L-methionine + NH4(+) + H(+)</text>
        <dbReference type="Rhea" id="RHEA:55204"/>
        <dbReference type="ChEBI" id="CHEBI:15378"/>
        <dbReference type="ChEBI" id="CHEBI:17319"/>
        <dbReference type="ChEBI" id="CHEBI:28938"/>
        <dbReference type="ChEBI" id="CHEBI:57844"/>
        <dbReference type="ChEBI" id="CHEBI:59789"/>
        <dbReference type="ChEBI" id="CHEBI:59904"/>
        <dbReference type="ChEBI" id="CHEBI:85936"/>
        <dbReference type="EC" id="4.3.1.32"/>
    </reaction>
</comment>
<dbReference type="InterPro" id="IPR045567">
    <property type="entry name" value="CofH/MnqC-like_C"/>
</dbReference>
<evidence type="ECO:0000256" key="16">
    <source>
        <dbReference type="PIRSR" id="PIRSR004762-1"/>
    </source>
</evidence>
<dbReference type="InterPro" id="IPR034405">
    <property type="entry name" value="F420"/>
</dbReference>
<dbReference type="PANTHER" id="PTHR43076:SF1">
    <property type="entry name" value="LIPOYL SYNTHASE 2"/>
    <property type="match status" value="1"/>
</dbReference>
<dbReference type="EMBL" id="OMOD01000188">
    <property type="protein sequence ID" value="SPF48867.1"/>
    <property type="molecule type" value="Genomic_DNA"/>
</dbReference>
<organism evidence="19 20">
    <name type="scientific">Candidatus Sulfotelmatobacter kueseliae</name>
    <dbReference type="NCBI Taxonomy" id="2042962"/>
    <lineage>
        <taxon>Bacteria</taxon>
        <taxon>Pseudomonadati</taxon>
        <taxon>Acidobacteriota</taxon>
        <taxon>Terriglobia</taxon>
        <taxon>Terriglobales</taxon>
        <taxon>Candidatus Korobacteraceae</taxon>
        <taxon>Candidatus Sulfotelmatobacter</taxon>
    </lineage>
</organism>
<feature type="binding site" evidence="16">
    <location>
        <position position="94"/>
    </location>
    <ligand>
        <name>[4Fe-4S] cluster</name>
        <dbReference type="ChEBI" id="CHEBI:49883"/>
        <note>4Fe-4S-S-AdoMet</note>
    </ligand>
</feature>
<dbReference type="Pfam" id="PF04055">
    <property type="entry name" value="Radical_SAM"/>
    <property type="match status" value="1"/>
</dbReference>
<evidence type="ECO:0000256" key="2">
    <source>
        <dbReference type="ARBA" id="ARBA00004712"/>
    </source>
</evidence>
<dbReference type="PIRSF" id="PIRSF004762">
    <property type="entry name" value="CHP00423"/>
    <property type="match status" value="1"/>
</dbReference>
<evidence type="ECO:0000256" key="14">
    <source>
        <dbReference type="ARBA" id="ARBA00048468"/>
    </source>
</evidence>
<evidence type="ECO:0000256" key="13">
    <source>
        <dbReference type="ARBA" id="ARBA00023014"/>
    </source>
</evidence>
<dbReference type="SUPFAM" id="SSF102114">
    <property type="entry name" value="Radical SAM enzymes"/>
    <property type="match status" value="1"/>
</dbReference>
<dbReference type="OrthoDB" id="9802027at2"/>
<accession>A0A2U3LAC7</accession>
<dbReference type="SFLD" id="SFLDG01389">
    <property type="entry name" value="menaquinone_synthsis_involved"/>
    <property type="match status" value="1"/>
</dbReference>
<gene>
    <name evidence="19" type="ORF">SBA1_90003</name>
</gene>
<dbReference type="AlphaFoldDB" id="A0A2U3LAC7"/>
<dbReference type="SFLD" id="SFLDG01064">
    <property type="entry name" value="F420__menaquinone_cofactor_bio"/>
    <property type="match status" value="2"/>
</dbReference>
<feature type="binding site" evidence="17">
    <location>
        <position position="170"/>
    </location>
    <ligand>
        <name>(3R)-3-methyl-D-ornithine</name>
        <dbReference type="ChEBI" id="CHEBI:64642"/>
    </ligand>
</feature>
<evidence type="ECO:0000256" key="1">
    <source>
        <dbReference type="ARBA" id="ARBA00003692"/>
    </source>
</evidence>
<dbReference type="FunFam" id="3.20.20.70:FF:000134">
    <property type="entry name" value="7,8-didemethyl-8-hydroxy-5-deazariboflavin synthase"/>
    <property type="match status" value="1"/>
</dbReference>
<dbReference type="PANTHER" id="PTHR43076">
    <property type="entry name" value="FO SYNTHASE (COFH)"/>
    <property type="match status" value="1"/>
</dbReference>
<comment type="function">
    <text evidence="1">Catalyzes the radical-mediated synthesis of 7,8-didemethyl-8-hydroxy-5-deazariboflavin (FO) from 5-amino-6-(D-ribitylamino)uracil and L-tyrosine.</text>
</comment>
<feature type="binding site" evidence="17">
    <location>
        <position position="100"/>
    </location>
    <ligand>
        <name>S-adenosyl-L-methionine</name>
        <dbReference type="ChEBI" id="CHEBI:59789"/>
    </ligand>
</feature>
<keyword evidence="13 16" id="KW-0411">Iron-sulfur</keyword>
<dbReference type="NCBIfam" id="TIGR00423">
    <property type="entry name" value="CofH family radical SAM protein"/>
    <property type="match status" value="1"/>
</dbReference>
<dbReference type="Pfam" id="PF19288">
    <property type="entry name" value="CofH_C"/>
    <property type="match status" value="1"/>
</dbReference>
<evidence type="ECO:0000256" key="10">
    <source>
        <dbReference type="ARBA" id="ARBA00022691"/>
    </source>
</evidence>
<comment type="similarity">
    <text evidence="3">In the C-terminal section; belongs to the radical SAM superfamily. CofH family.</text>
</comment>
<evidence type="ECO:0000313" key="20">
    <source>
        <dbReference type="Proteomes" id="UP000238701"/>
    </source>
</evidence>
<feature type="binding site" evidence="17">
    <location>
        <position position="323"/>
    </location>
    <ligand>
        <name>(3R)-3-methyl-D-ornithine</name>
        <dbReference type="ChEBI" id="CHEBI:64642"/>
    </ligand>
</feature>
<evidence type="ECO:0000256" key="5">
    <source>
        <dbReference type="ARBA" id="ARBA00012126"/>
    </source>
</evidence>
<reference evidence="20" key="1">
    <citation type="submission" date="2018-02" db="EMBL/GenBank/DDBJ databases">
        <authorList>
            <person name="Hausmann B."/>
        </authorList>
    </citation>
    <scope>NUCLEOTIDE SEQUENCE [LARGE SCALE GENOMIC DNA]</scope>
    <source>
        <strain evidence="20">Peat soil MAG SbA1</strain>
    </source>
</reference>
<dbReference type="InterPro" id="IPR006638">
    <property type="entry name" value="Elp3/MiaA/NifB-like_rSAM"/>
</dbReference>
<dbReference type="CDD" id="cd01335">
    <property type="entry name" value="Radical_SAM"/>
    <property type="match status" value="1"/>
</dbReference>
<comment type="pathway">
    <text evidence="2">Cofactor biosynthesis; coenzyme F0 biosynthesis.</text>
</comment>
<evidence type="ECO:0000256" key="9">
    <source>
        <dbReference type="ARBA" id="ARBA00022679"/>
    </source>
</evidence>
<evidence type="ECO:0000256" key="6">
    <source>
        <dbReference type="ARBA" id="ARBA00012289"/>
    </source>
</evidence>
<comment type="similarity">
    <text evidence="4">In the N-terminal section; belongs to the radical SAM superfamily. CofG family.</text>
</comment>
<evidence type="ECO:0000259" key="18">
    <source>
        <dbReference type="PROSITE" id="PS51918"/>
    </source>
</evidence>
<dbReference type="GO" id="GO:0051539">
    <property type="term" value="F:4 iron, 4 sulfur cluster binding"/>
    <property type="evidence" value="ECO:0007669"/>
    <property type="project" value="UniProtKB-KW"/>
</dbReference>
<name>A0A2U3LAC7_9BACT</name>
<dbReference type="InterPro" id="IPR007197">
    <property type="entry name" value="rSAM"/>
</dbReference>
<dbReference type="SFLD" id="SFLDG01388">
    <property type="entry name" value="7_8-didemethyl-8-hydroxy-5-dea"/>
    <property type="match status" value="1"/>
</dbReference>
<dbReference type="SFLD" id="SFLDS00029">
    <property type="entry name" value="Radical_SAM"/>
    <property type="match status" value="2"/>
</dbReference>
<sequence length="410" mass="45247">MSRELAWSELESFPSLDWSDVAPRMAPALRRSIETVLATQNGGDLSLEESCALAGAEGNDLLGLLVAANLLRAELAGNIVTYVVNRNINFTNICFIGCKFCAFSRGPREADAYFHTLDDMAQKAVEAWQIGATEVCIQGGLPRDLPKFYYRDILRAVKRAVPGMHIHAFSPMEIVYGVELTGMPLADYLSMLRDNGLGTLPGTAAEILDDEIRHILSANKLSTAQWVEVIRTAHRSGIRTTSTLMYGHAETPAHWVRQMRLLREIQAETGGFTEFVPLGFVHQNTLLFQQGLARTGPTLAEHLKVHALARLLLAGSINNLQVSWVKLNRRLSQLCLDAGANDYGGTLMEENISREAGATAGQYTSPEDFQALILEIGRIPAERNTTYTRIKVKLPLEEFTAEQAMEAEFA</sequence>
<dbReference type="InterPro" id="IPR058240">
    <property type="entry name" value="rSAM_sf"/>
</dbReference>
<comment type="cofactor">
    <cofactor evidence="16">
        <name>[4Fe-4S] cluster</name>
        <dbReference type="ChEBI" id="CHEBI:49883"/>
    </cofactor>
    <text evidence="16">Binds 1 [4Fe-4S] cluster. The cluster is coordinated with 3 cysteines and an exchangeable S-adenosyl-L-methionine.</text>
</comment>
<dbReference type="GO" id="GO:0044689">
    <property type="term" value="F:7,8-didemethyl-8-hydroxy-5-deazariboflavin synthase activity"/>
    <property type="evidence" value="ECO:0007669"/>
    <property type="project" value="UniProtKB-EC"/>
</dbReference>
<evidence type="ECO:0000256" key="12">
    <source>
        <dbReference type="ARBA" id="ARBA00023004"/>
    </source>
</evidence>
<dbReference type="GO" id="GO:0141093">
    <property type="term" value="F:5-amino-6-(D-ribitylamino)uracil--L-tyrosine 4-hydroxyphenyl transferase activity"/>
    <property type="evidence" value="ECO:0007669"/>
    <property type="project" value="UniProtKB-EC"/>
</dbReference>
<keyword evidence="9" id="KW-0808">Transferase</keyword>
<dbReference type="InterPro" id="IPR013785">
    <property type="entry name" value="Aldolase_TIM"/>
</dbReference>
<dbReference type="InterPro" id="IPR020050">
    <property type="entry name" value="FO_synthase_su2"/>
</dbReference>
<dbReference type="UniPathway" id="UPA00072"/>
<evidence type="ECO:0000256" key="15">
    <source>
        <dbReference type="ARBA" id="ARBA00048974"/>
    </source>
</evidence>
<dbReference type="EC" id="2.5.1.147" evidence="6"/>
<dbReference type="InterPro" id="IPR019940">
    <property type="entry name" value="CofH_family"/>
</dbReference>
<dbReference type="GO" id="GO:0046872">
    <property type="term" value="F:metal ion binding"/>
    <property type="evidence" value="ECO:0007669"/>
    <property type="project" value="UniProtKB-KW"/>
</dbReference>
<keyword evidence="11" id="KW-0479">Metal-binding</keyword>
<keyword evidence="10 16" id="KW-0949">S-adenosyl-L-methionine</keyword>
<evidence type="ECO:0000256" key="3">
    <source>
        <dbReference type="ARBA" id="ARBA00010051"/>
    </source>
</evidence>
<evidence type="ECO:0000313" key="19">
    <source>
        <dbReference type="EMBL" id="SPF48867.1"/>
    </source>
</evidence>
<protein>
    <recommendedName>
        <fullName evidence="7">FO synthase</fullName>
        <ecNumber evidence="6">2.5.1.147</ecNumber>
        <ecNumber evidence="5">4.3.1.32</ecNumber>
    </recommendedName>
</protein>
<comment type="catalytic activity">
    <reaction evidence="14">
        <text>5-amino-6-(D-ribitylamino)uracil + L-tyrosine + S-adenosyl-L-methionine = 5-amino-5-(4-hydroxybenzyl)-6-(D-ribitylimino)-5,6-dihydrouracil + 2-iminoacetate + 5'-deoxyadenosine + L-methionine + H(+)</text>
        <dbReference type="Rhea" id="RHEA:55200"/>
        <dbReference type="ChEBI" id="CHEBI:15378"/>
        <dbReference type="ChEBI" id="CHEBI:15934"/>
        <dbReference type="ChEBI" id="CHEBI:17319"/>
        <dbReference type="ChEBI" id="CHEBI:57844"/>
        <dbReference type="ChEBI" id="CHEBI:58315"/>
        <dbReference type="ChEBI" id="CHEBI:59789"/>
        <dbReference type="ChEBI" id="CHEBI:77846"/>
        <dbReference type="ChEBI" id="CHEBI:85936"/>
        <dbReference type="EC" id="2.5.1.147"/>
    </reaction>
</comment>
<evidence type="ECO:0000256" key="8">
    <source>
        <dbReference type="ARBA" id="ARBA00022485"/>
    </source>
</evidence>
<dbReference type="EC" id="4.3.1.32" evidence="5"/>